<sequence>MLLLNLHQQRTSTQNTGAFFISVRQEVRILYLDRLQLHGCTLTCTSSPKGAKINK</sequence>
<reference evidence="1" key="2">
    <citation type="journal article" date="2015" name="Fish Shellfish Immunol.">
        <title>Early steps in the European eel (Anguilla anguilla)-Vibrio vulnificus interaction in the gills: Role of the RtxA13 toxin.</title>
        <authorList>
            <person name="Callol A."/>
            <person name="Pajuelo D."/>
            <person name="Ebbesson L."/>
            <person name="Teles M."/>
            <person name="MacKenzie S."/>
            <person name="Amaro C."/>
        </authorList>
    </citation>
    <scope>NUCLEOTIDE SEQUENCE</scope>
</reference>
<organism evidence="1">
    <name type="scientific">Anguilla anguilla</name>
    <name type="common">European freshwater eel</name>
    <name type="synonym">Muraena anguilla</name>
    <dbReference type="NCBI Taxonomy" id="7936"/>
    <lineage>
        <taxon>Eukaryota</taxon>
        <taxon>Metazoa</taxon>
        <taxon>Chordata</taxon>
        <taxon>Craniata</taxon>
        <taxon>Vertebrata</taxon>
        <taxon>Euteleostomi</taxon>
        <taxon>Actinopterygii</taxon>
        <taxon>Neopterygii</taxon>
        <taxon>Teleostei</taxon>
        <taxon>Anguilliformes</taxon>
        <taxon>Anguillidae</taxon>
        <taxon>Anguilla</taxon>
    </lineage>
</organism>
<dbReference type="EMBL" id="GBXM01018007">
    <property type="protein sequence ID" value="JAH90570.1"/>
    <property type="molecule type" value="Transcribed_RNA"/>
</dbReference>
<evidence type="ECO:0000313" key="1">
    <source>
        <dbReference type="EMBL" id="JAH90570.1"/>
    </source>
</evidence>
<reference evidence="1" key="1">
    <citation type="submission" date="2014-11" db="EMBL/GenBank/DDBJ databases">
        <authorList>
            <person name="Amaro Gonzalez C."/>
        </authorList>
    </citation>
    <scope>NUCLEOTIDE SEQUENCE</scope>
</reference>
<name>A0A0E9WLU8_ANGAN</name>
<accession>A0A0E9WLU8</accession>
<protein>
    <submittedName>
        <fullName evidence="1">Uncharacterized protein</fullName>
    </submittedName>
</protein>
<dbReference type="AlphaFoldDB" id="A0A0E9WLU8"/>
<proteinExistence type="predicted"/>